<sequence length="93" mass="10445">MTISMFKTNRLIHLISGFRSGGSYQACNLLHTTICYEHLMVICHLTLPILPLMLLPHNLLTSNSKACAIVLHSLLQWQTHIIHCGLKLVQGLN</sequence>
<evidence type="ECO:0000313" key="1">
    <source>
        <dbReference type="EMBL" id="KAA3489243.1"/>
    </source>
</evidence>
<dbReference type="Proteomes" id="UP000325315">
    <property type="component" value="Unassembled WGS sequence"/>
</dbReference>
<reference evidence="1" key="1">
    <citation type="submission" date="2019-08" db="EMBL/GenBank/DDBJ databases">
        <authorList>
            <person name="Liu F."/>
        </authorList>
    </citation>
    <scope>NUCLEOTIDE SEQUENCE [LARGE SCALE GENOMIC DNA]</scope>
    <source>
        <strain evidence="1">PA1801</strain>
        <tissue evidence="1">Leaf</tissue>
    </source>
</reference>
<organism evidence="1 2">
    <name type="scientific">Gossypium australe</name>
    <dbReference type="NCBI Taxonomy" id="47621"/>
    <lineage>
        <taxon>Eukaryota</taxon>
        <taxon>Viridiplantae</taxon>
        <taxon>Streptophyta</taxon>
        <taxon>Embryophyta</taxon>
        <taxon>Tracheophyta</taxon>
        <taxon>Spermatophyta</taxon>
        <taxon>Magnoliopsida</taxon>
        <taxon>eudicotyledons</taxon>
        <taxon>Gunneridae</taxon>
        <taxon>Pentapetalae</taxon>
        <taxon>rosids</taxon>
        <taxon>malvids</taxon>
        <taxon>Malvales</taxon>
        <taxon>Malvaceae</taxon>
        <taxon>Malvoideae</taxon>
        <taxon>Gossypium</taxon>
    </lineage>
</organism>
<dbReference type="OrthoDB" id="10323937at2759"/>
<comment type="caution">
    <text evidence="1">The sequence shown here is derived from an EMBL/GenBank/DDBJ whole genome shotgun (WGS) entry which is preliminary data.</text>
</comment>
<evidence type="ECO:0000313" key="2">
    <source>
        <dbReference type="Proteomes" id="UP000325315"/>
    </source>
</evidence>
<accession>A0A5B6X666</accession>
<dbReference type="AlphaFoldDB" id="A0A5B6X666"/>
<keyword evidence="2" id="KW-1185">Reference proteome</keyword>
<protein>
    <submittedName>
        <fullName evidence="1">Uncharacterized protein</fullName>
    </submittedName>
</protein>
<gene>
    <name evidence="1" type="ORF">EPI10_032898</name>
</gene>
<proteinExistence type="predicted"/>
<dbReference type="EMBL" id="SMMG02000001">
    <property type="protein sequence ID" value="KAA3489243.1"/>
    <property type="molecule type" value="Genomic_DNA"/>
</dbReference>
<name>A0A5B6X666_9ROSI</name>